<dbReference type="AlphaFoldDB" id="A0A6G0TZ78"/>
<evidence type="ECO:0000313" key="2">
    <source>
        <dbReference type="Proteomes" id="UP000475862"/>
    </source>
</evidence>
<evidence type="ECO:0000313" key="1">
    <source>
        <dbReference type="EMBL" id="KAE9540737.1"/>
    </source>
</evidence>
<gene>
    <name evidence="1" type="ORF">AGLY_003982</name>
</gene>
<dbReference type="EMBL" id="VYZN01000013">
    <property type="protein sequence ID" value="KAE9540737.1"/>
    <property type="molecule type" value="Genomic_DNA"/>
</dbReference>
<proteinExistence type="predicted"/>
<protein>
    <submittedName>
        <fullName evidence="1">Uncharacterized protein</fullName>
    </submittedName>
</protein>
<sequence>MRPIWINNFCIIPIHDVHLDPLSKLNHLSNSKFPYGLETLYAFYHLHIQFPLFHLCNQNNTVRNHFLFLSRHHYNKLLLHYCHQKKFFLDYHLNTIFLYAHLLKQSHGQRHNYYVEFSSEDNSSDDSLSVVVIKGFLNIDAGIFLVLGSIIDDISSTDNVFLNNSSSLRKVVLLFSNSFIWVLSRAWPVAHRASFLLNSSFNSNFCLSTSNSRCNFINLVFSNLNVSISVSNSSSLLLSISVSND</sequence>
<name>A0A6G0TZ78_APHGL</name>
<reference evidence="1 2" key="1">
    <citation type="submission" date="2019-08" db="EMBL/GenBank/DDBJ databases">
        <title>The genome of the soybean aphid Biotype 1, its phylome, world population structure and adaptation to the North American continent.</title>
        <authorList>
            <person name="Giordano R."/>
            <person name="Donthu R.K."/>
            <person name="Hernandez A.G."/>
            <person name="Wright C.L."/>
            <person name="Zimin A.V."/>
        </authorList>
    </citation>
    <scope>NUCLEOTIDE SEQUENCE [LARGE SCALE GENOMIC DNA]</scope>
    <source>
        <tissue evidence="1">Whole aphids</tissue>
    </source>
</reference>
<accession>A0A6G0TZ78</accession>
<organism evidence="1 2">
    <name type="scientific">Aphis glycines</name>
    <name type="common">Soybean aphid</name>
    <dbReference type="NCBI Taxonomy" id="307491"/>
    <lineage>
        <taxon>Eukaryota</taxon>
        <taxon>Metazoa</taxon>
        <taxon>Ecdysozoa</taxon>
        <taxon>Arthropoda</taxon>
        <taxon>Hexapoda</taxon>
        <taxon>Insecta</taxon>
        <taxon>Pterygota</taxon>
        <taxon>Neoptera</taxon>
        <taxon>Paraneoptera</taxon>
        <taxon>Hemiptera</taxon>
        <taxon>Sternorrhyncha</taxon>
        <taxon>Aphidomorpha</taxon>
        <taxon>Aphidoidea</taxon>
        <taxon>Aphididae</taxon>
        <taxon>Aphidini</taxon>
        <taxon>Aphis</taxon>
        <taxon>Aphis</taxon>
    </lineage>
</organism>
<keyword evidence="2" id="KW-1185">Reference proteome</keyword>
<comment type="caution">
    <text evidence="1">The sequence shown here is derived from an EMBL/GenBank/DDBJ whole genome shotgun (WGS) entry which is preliminary data.</text>
</comment>
<dbReference type="Proteomes" id="UP000475862">
    <property type="component" value="Unassembled WGS sequence"/>
</dbReference>